<feature type="region of interest" description="Disordered" evidence="1">
    <location>
        <begin position="18"/>
        <end position="53"/>
    </location>
</feature>
<dbReference type="AlphaFoldDB" id="A0AAT9HB60"/>
<feature type="compositionally biased region" description="Gly residues" evidence="1">
    <location>
        <begin position="44"/>
        <end position="53"/>
    </location>
</feature>
<feature type="region of interest" description="Disordered" evidence="1">
    <location>
        <begin position="83"/>
        <end position="104"/>
    </location>
</feature>
<feature type="compositionally biased region" description="Basic residues" evidence="1">
    <location>
        <begin position="94"/>
        <end position="104"/>
    </location>
</feature>
<reference evidence="2" key="2">
    <citation type="submission" date="2024-07" db="EMBL/GenBank/DDBJ databases">
        <title>Streptomyces haneummycinica sp. nov., a new antibiotic-producing actinobacterium isolated from marine sediment.</title>
        <authorList>
            <person name="Uemura M."/>
            <person name="Hamada M."/>
            <person name="Hirano S."/>
            <person name="Kobayashi K."/>
            <person name="Ohshiro T."/>
            <person name="Kobayashi T."/>
            <person name="Terahara T."/>
        </authorList>
    </citation>
    <scope>NUCLEOTIDE SEQUENCE</scope>
    <source>
        <strain evidence="2">KM77-8</strain>
    </source>
</reference>
<evidence type="ECO:0000313" key="2">
    <source>
        <dbReference type="EMBL" id="BFO14554.1"/>
    </source>
</evidence>
<sequence length="118" mass="12681">MPGLGSTVLGLTPKVRRTVPFSPTSHTRSLSSAYTTRSPVPDLRGGGGRGGGEVLADARRGAGGWVAQIGRDAHRRLAAEVADRHEGCRSQPHHDRRTAARHRRHPCPALSCYVRTLS</sequence>
<evidence type="ECO:0000256" key="1">
    <source>
        <dbReference type="SAM" id="MobiDB-lite"/>
    </source>
</evidence>
<reference evidence="2" key="1">
    <citation type="submission" date="2024-06" db="EMBL/GenBank/DDBJ databases">
        <authorList>
            <consortium name="consrtm"/>
            <person name="Uemura M."/>
            <person name="Terahara T."/>
        </authorList>
    </citation>
    <scope>NUCLEOTIDE SEQUENCE</scope>
    <source>
        <strain evidence="2">KM77-8</strain>
    </source>
</reference>
<name>A0AAT9HB60_9ACTN</name>
<gene>
    <name evidence="2" type="ORF">SHKM778_09420</name>
</gene>
<dbReference type="EMBL" id="AP035768">
    <property type="protein sequence ID" value="BFO14554.1"/>
    <property type="molecule type" value="Genomic_DNA"/>
</dbReference>
<proteinExistence type="predicted"/>
<feature type="compositionally biased region" description="Polar residues" evidence="1">
    <location>
        <begin position="21"/>
        <end position="38"/>
    </location>
</feature>
<protein>
    <submittedName>
        <fullName evidence="2">Uncharacterized protein</fullName>
    </submittedName>
</protein>
<accession>A0AAT9HB60</accession>
<organism evidence="2">
    <name type="scientific">Streptomyces haneummycinicus</name>
    <dbReference type="NCBI Taxonomy" id="3074435"/>
    <lineage>
        <taxon>Bacteria</taxon>
        <taxon>Bacillati</taxon>
        <taxon>Actinomycetota</taxon>
        <taxon>Actinomycetes</taxon>
        <taxon>Kitasatosporales</taxon>
        <taxon>Streptomycetaceae</taxon>
        <taxon>Streptomyces</taxon>
    </lineage>
</organism>